<dbReference type="AlphaFoldDB" id="A0AAW7X2U0"/>
<organism evidence="2 3">
    <name type="scientific">Saccharophagus degradans</name>
    <dbReference type="NCBI Taxonomy" id="86304"/>
    <lineage>
        <taxon>Bacteria</taxon>
        <taxon>Pseudomonadati</taxon>
        <taxon>Pseudomonadota</taxon>
        <taxon>Gammaproteobacteria</taxon>
        <taxon>Cellvibrionales</taxon>
        <taxon>Cellvibrionaceae</taxon>
        <taxon>Saccharophagus</taxon>
    </lineage>
</organism>
<dbReference type="InterPro" id="IPR007809">
    <property type="entry name" value="FlgN-like"/>
</dbReference>
<feature type="region of interest" description="Disordered" evidence="1">
    <location>
        <begin position="137"/>
        <end position="157"/>
    </location>
</feature>
<protein>
    <submittedName>
        <fullName evidence="2">Flagellar protein FlgN</fullName>
    </submittedName>
</protein>
<dbReference type="GO" id="GO:0044780">
    <property type="term" value="P:bacterial-type flagellum assembly"/>
    <property type="evidence" value="ECO:0007669"/>
    <property type="project" value="InterPro"/>
</dbReference>
<comment type="caution">
    <text evidence="2">The sequence shown here is derived from an EMBL/GenBank/DDBJ whole genome shotgun (WGS) entry which is preliminary data.</text>
</comment>
<dbReference type="RefSeq" id="WP_216064245.1">
    <property type="nucleotide sequence ID" value="NZ_CP123764.1"/>
</dbReference>
<dbReference type="Pfam" id="PF05130">
    <property type="entry name" value="FlgN"/>
    <property type="match status" value="1"/>
</dbReference>
<evidence type="ECO:0000256" key="1">
    <source>
        <dbReference type="SAM" id="MobiDB-lite"/>
    </source>
</evidence>
<sequence length="157" mass="17485">MSITPQAIQGQIVADIQACESLLTLFESEREALKIRDSDALEAILQNKNACIQILENSAKQRAIWSQQAAQNDPENGWDTLIESLSHTQVKEQWGTLKELFKRCKEENEINGRLVARNQQVFGRLIEILRGQTNAPNLYNAKGSASSNAGSNRFGEA</sequence>
<gene>
    <name evidence="2" type="ORF">Q4521_00650</name>
</gene>
<dbReference type="Proteomes" id="UP001169760">
    <property type="component" value="Unassembled WGS sequence"/>
</dbReference>
<keyword evidence="2" id="KW-0969">Cilium</keyword>
<reference evidence="2" key="1">
    <citation type="submission" date="2023-07" db="EMBL/GenBank/DDBJ databases">
        <title>Genome content predicts the carbon catabolic preferences of heterotrophic bacteria.</title>
        <authorList>
            <person name="Gralka M."/>
        </authorList>
    </citation>
    <scope>NUCLEOTIDE SEQUENCE</scope>
    <source>
        <strain evidence="2">I3M17_2</strain>
    </source>
</reference>
<evidence type="ECO:0000313" key="2">
    <source>
        <dbReference type="EMBL" id="MDO6420971.1"/>
    </source>
</evidence>
<dbReference type="EMBL" id="JAUOPB010000001">
    <property type="protein sequence ID" value="MDO6420971.1"/>
    <property type="molecule type" value="Genomic_DNA"/>
</dbReference>
<name>A0AAW7X2U0_9GAMM</name>
<proteinExistence type="predicted"/>
<feature type="compositionally biased region" description="Low complexity" evidence="1">
    <location>
        <begin position="143"/>
        <end position="157"/>
    </location>
</feature>
<keyword evidence="2" id="KW-0966">Cell projection</keyword>
<accession>A0AAW7X2U0</accession>
<keyword evidence="2" id="KW-0282">Flagellum</keyword>
<evidence type="ECO:0000313" key="3">
    <source>
        <dbReference type="Proteomes" id="UP001169760"/>
    </source>
</evidence>